<keyword evidence="8 9" id="KW-0472">Membrane</keyword>
<dbReference type="InterPro" id="IPR036640">
    <property type="entry name" value="ABC1_TM_sf"/>
</dbReference>
<reference evidence="12" key="1">
    <citation type="journal article" date="2012" name="Nat. Genet.">
        <title>Whole-genome sequence of Schistosoma haematobium.</title>
        <authorList>
            <person name="Young N.D."/>
            <person name="Jex A.R."/>
            <person name="Li B."/>
            <person name="Liu S."/>
            <person name="Yang L."/>
            <person name="Xiong Z."/>
            <person name="Li Y."/>
            <person name="Cantacessi C."/>
            <person name="Hall R.S."/>
            <person name="Xu X."/>
            <person name="Chen F."/>
            <person name="Wu X."/>
            <person name="Zerlotini A."/>
            <person name="Oliveira G."/>
            <person name="Hofmann A."/>
            <person name="Zhang G."/>
            <person name="Fang X."/>
            <person name="Kang Y."/>
            <person name="Campbell B.E."/>
            <person name="Loukas A."/>
            <person name="Ranganathan S."/>
            <person name="Rollinson D."/>
            <person name="Rinaldi G."/>
            <person name="Brindley P.J."/>
            <person name="Yang H."/>
            <person name="Wang J."/>
            <person name="Wang J."/>
            <person name="Gasser R.B."/>
        </authorList>
    </citation>
    <scope>NUCLEOTIDE SEQUENCE [LARGE SCALE GENOMIC DNA]</scope>
</reference>
<organism evidence="12">
    <name type="scientific">Schistosoma haematobium</name>
    <name type="common">Blood fluke</name>
    <dbReference type="NCBI Taxonomy" id="6185"/>
    <lineage>
        <taxon>Eukaryota</taxon>
        <taxon>Metazoa</taxon>
        <taxon>Spiralia</taxon>
        <taxon>Lophotrochozoa</taxon>
        <taxon>Platyhelminthes</taxon>
        <taxon>Trematoda</taxon>
        <taxon>Digenea</taxon>
        <taxon>Strigeidida</taxon>
        <taxon>Schistosomatoidea</taxon>
        <taxon>Schistosomatidae</taxon>
        <taxon>Schistosoma</taxon>
    </lineage>
</organism>
<dbReference type="GO" id="GO:0140359">
    <property type="term" value="F:ABC-type transporter activity"/>
    <property type="evidence" value="ECO:0007669"/>
    <property type="project" value="InterPro"/>
</dbReference>
<dbReference type="PROSITE" id="PS50929">
    <property type="entry name" value="ABC_TM1F"/>
    <property type="match status" value="2"/>
</dbReference>
<name>A0A094ZRC0_SCHHA</name>
<gene>
    <name evidence="12" type="ORF">MS3_03882</name>
</gene>
<dbReference type="GO" id="GO:0016020">
    <property type="term" value="C:membrane"/>
    <property type="evidence" value="ECO:0007669"/>
    <property type="project" value="UniProtKB-SubCell"/>
</dbReference>
<feature type="domain" description="ABC transmembrane type-1" evidence="11">
    <location>
        <begin position="1007"/>
        <end position="1233"/>
    </location>
</feature>
<feature type="transmembrane region" description="Helical" evidence="9">
    <location>
        <begin position="1178"/>
        <end position="1198"/>
    </location>
</feature>
<dbReference type="Gene3D" id="1.20.1560.10">
    <property type="entry name" value="ABC transporter type 1, transmembrane domain"/>
    <property type="match status" value="2"/>
</dbReference>
<proteinExistence type="predicted"/>
<feature type="domain" description="ABC transporter" evidence="10">
    <location>
        <begin position="596"/>
        <end position="833"/>
    </location>
</feature>
<dbReference type="STRING" id="6185.A0A094ZRC0"/>
<evidence type="ECO:0000256" key="7">
    <source>
        <dbReference type="ARBA" id="ARBA00022989"/>
    </source>
</evidence>
<dbReference type="FunFam" id="3.40.50.300:FF:000997">
    <property type="entry name" value="Multidrug resistance-associated protein 1"/>
    <property type="match status" value="1"/>
</dbReference>
<dbReference type="SUPFAM" id="SSF52540">
    <property type="entry name" value="P-loop containing nucleoside triphosphate hydrolases"/>
    <property type="match status" value="2"/>
</dbReference>
<keyword evidence="2" id="KW-0813">Transport</keyword>
<dbReference type="Pfam" id="PF00005">
    <property type="entry name" value="ABC_tran"/>
    <property type="match status" value="2"/>
</dbReference>
<dbReference type="InterPro" id="IPR050173">
    <property type="entry name" value="ABC_transporter_C-like"/>
</dbReference>
<keyword evidence="5" id="KW-0547">Nucleotide-binding</keyword>
<dbReference type="FunFam" id="3.40.50.300:FF:000163">
    <property type="entry name" value="Multidrug resistance-associated protein member 4"/>
    <property type="match status" value="1"/>
</dbReference>
<dbReference type="Pfam" id="PF00664">
    <property type="entry name" value="ABC_membrane"/>
    <property type="match status" value="2"/>
</dbReference>
<sequence length="1554" mass="174424">MTILFVSVVSHMLLVEYKRRACQPRSQMLFAFTCLIIVCMLPRLYGLLYAGKGWSDQFTFYWIHAATISVYICLAFGELLIQFFSPFNEQNSLLDDKDACPELWASVPALWTFSWLTSTIWKGFRGQINSPSNMFHIRPEDSVNESYGRFKRAWRRSYNLWFTRKKSETPFSNVMDDDVPLLTDFEENNEDTENVSNDANMLNATPDVDILSPSTTNNNSNSHNLEVCKQSTIKASPARATWGLFYALISSFGLRLFCGWILISAAVFFNYSSPLLLGMLLRFLSKPEAPSWQGYFIAFSMLFLQSISVLVDQKGFYSCLSLGISVRSALTSAIYRKSLRLSSEARNQYTTGELINLLSVDVNRIKELFMFSFLVWDALIEFGLSFILLWRQLGSAAIAGVGFLLLVLPLNCLLIWATQKFEIREMKYKDKRMKCLGEVLAAIRVVKLYAWEKAFQSQVKSIRQSELIELLRVALGWGLCHVVWNLAPYIILLITFVTYLREFLFANHNVLLDNWVGNTTDIPTPQLLTPERIFVSVSLFNLLRSPLLLLPWSLSSSIMAFVSIRRLGLFLLADELEYYSSDKNSYSLDEKSTDAVTLENASFSWTKTGPLTLRNLNVRISRGWLVAVVGNVGSGKSSFLSACLSDMFKRSGKVSIKGSIAYVSQTAWIQQQSLQENIRFVTSSDPTQSNPVAEQIEELWYKNVVSACALETDIAHLPAGDKTEIGEKGVNLSGGQKQRVSLARAVYQRSDIYLLDDPLSAVDTHVAKHLFDNVLGPNGLLKDKTRIMTTNSFHWLSSADWIIVLNTNGEITQSGTYNEVVNNNSGHFANYLESIKKDKINDETMNESNHRKSSFTTRFSRSCSVVVPHSSSHPIGILSRSPPLNATKKLSLESSVSFLKPINFTDVTTYNTTSKHDNNEQIMPTGEALNDLIDFRSEQEVTHRRSPTSISITDLNASSSDDDKFENDDLEHGKFMTDEEIMHGHVSWSAYWEYFRARSVSVTFISVLSYVGFLGVQLLHQQLLSKILHAPASFFDHTPLGRILNRFSNDVDNLDHTIPNSFSDTIGTTGDVVISLVIVSVTLRPFGIGLAVIIPVFIFCITVLIFYMPSVRQTRRLDANTRSPLLTNYSETSASSLGVTVVRAFKRDKEFIAKSDKLIDANAVFEYARFVANRWLDIHLNLSCSLMVFVCAVIVVAFRSKISPGIAGLIIVYALQVFDSLTWVIKQLSQLETSSVSLERICEYIRVEQEADWDHGVDSPPPIDWPRPCCEITFNKATVQYHLPSKNKVTDNHDLSLSQKTSNSGRLVTALKSIDLKLSGNPQERRIGIVGRTGAGKSSLASSIFRLIEPTILEEDRLDIHRTSTKRGPILVDGVDLSRIGLHELRSRFSILPQEPIIFAGTLRFNLDPFGKLPDIDLWRAIESAHLTDWVRSTNAGLDYECGEGGANLSAGQRQLVCLARVFLSSGGRVRLLILDEATAAMDPSTDNLVMNTVIGDQFKDATVIIIAHRLSTVMNTDRIVVLDHGQVIETGHPQDLLSNPNSHFAIMNKVKQS</sequence>
<dbReference type="FunFam" id="1.20.1560.10:FF:000013">
    <property type="entry name" value="ABC transporter C family member 2"/>
    <property type="match status" value="1"/>
</dbReference>
<feature type="transmembrane region" description="Helical" evidence="9">
    <location>
        <begin position="60"/>
        <end position="83"/>
    </location>
</feature>
<evidence type="ECO:0000256" key="2">
    <source>
        <dbReference type="ARBA" id="ARBA00022448"/>
    </source>
</evidence>
<feature type="transmembrane region" description="Helical" evidence="9">
    <location>
        <begin position="244"/>
        <end position="272"/>
    </location>
</feature>
<evidence type="ECO:0000256" key="3">
    <source>
        <dbReference type="ARBA" id="ARBA00022692"/>
    </source>
</evidence>
<feature type="transmembrane region" description="Helical" evidence="9">
    <location>
        <begin position="368"/>
        <end position="390"/>
    </location>
</feature>
<evidence type="ECO:0000256" key="8">
    <source>
        <dbReference type="ARBA" id="ARBA00023136"/>
    </source>
</evidence>
<feature type="transmembrane region" description="Helical" evidence="9">
    <location>
        <begin position="1086"/>
        <end position="1107"/>
    </location>
</feature>
<evidence type="ECO:0000256" key="4">
    <source>
        <dbReference type="ARBA" id="ARBA00022737"/>
    </source>
</evidence>
<dbReference type="SUPFAM" id="SSF90123">
    <property type="entry name" value="ABC transporter transmembrane region"/>
    <property type="match status" value="2"/>
</dbReference>
<dbReference type="InterPro" id="IPR027417">
    <property type="entry name" value="P-loop_NTPase"/>
</dbReference>
<dbReference type="CDD" id="cd03250">
    <property type="entry name" value="ABCC_MRP_domain1"/>
    <property type="match status" value="1"/>
</dbReference>
<evidence type="ECO:0000256" key="1">
    <source>
        <dbReference type="ARBA" id="ARBA00004141"/>
    </source>
</evidence>
<dbReference type="InterPro" id="IPR003593">
    <property type="entry name" value="AAA+_ATPase"/>
</dbReference>
<feature type="domain" description="ABC transmembrane type-1" evidence="11">
    <location>
        <begin position="261"/>
        <end position="559"/>
    </location>
</feature>
<protein>
    <submittedName>
        <fullName evidence="12">Canalicular multispecific organic anion transporter 2</fullName>
    </submittedName>
</protein>
<evidence type="ECO:0000313" key="12">
    <source>
        <dbReference type="EMBL" id="KGB35624.1"/>
    </source>
</evidence>
<dbReference type="InterPro" id="IPR011527">
    <property type="entry name" value="ABC1_TM_dom"/>
</dbReference>
<dbReference type="PANTHER" id="PTHR24223:SF415">
    <property type="entry name" value="FI20190P1"/>
    <property type="match status" value="1"/>
</dbReference>
<accession>A0A094ZRC0</accession>
<feature type="transmembrane region" description="Helical" evidence="9">
    <location>
        <begin position="470"/>
        <end position="500"/>
    </location>
</feature>
<keyword evidence="4" id="KW-0677">Repeat</keyword>
<evidence type="ECO:0000259" key="11">
    <source>
        <dbReference type="PROSITE" id="PS50929"/>
    </source>
</evidence>
<evidence type="ECO:0000256" key="6">
    <source>
        <dbReference type="ARBA" id="ARBA00022840"/>
    </source>
</evidence>
<dbReference type="InterPro" id="IPR003439">
    <property type="entry name" value="ABC_transporter-like_ATP-bd"/>
</dbReference>
<dbReference type="CDD" id="cd03244">
    <property type="entry name" value="ABCC_MRP_domain2"/>
    <property type="match status" value="1"/>
</dbReference>
<keyword evidence="6" id="KW-0067">ATP-binding</keyword>
<feature type="domain" description="ABC transporter" evidence="10">
    <location>
        <begin position="1290"/>
        <end position="1550"/>
    </location>
</feature>
<dbReference type="PROSITE" id="PS00211">
    <property type="entry name" value="ABC_TRANSPORTER_1"/>
    <property type="match status" value="2"/>
</dbReference>
<comment type="subcellular location">
    <subcellularLocation>
        <location evidence="1">Membrane</location>
        <topology evidence="1">Multi-pass membrane protein</topology>
    </subcellularLocation>
</comment>
<dbReference type="EMBL" id="KL250701">
    <property type="protein sequence ID" value="KGB35624.1"/>
    <property type="molecule type" value="Genomic_DNA"/>
</dbReference>
<dbReference type="PANTHER" id="PTHR24223">
    <property type="entry name" value="ATP-BINDING CASSETTE SUB-FAMILY C"/>
    <property type="match status" value="1"/>
</dbReference>
<dbReference type="PROSITE" id="PS50893">
    <property type="entry name" value="ABC_TRANSPORTER_2"/>
    <property type="match status" value="2"/>
</dbReference>
<keyword evidence="7 9" id="KW-1133">Transmembrane helix</keyword>
<dbReference type="InterPro" id="IPR017871">
    <property type="entry name" value="ABC_transporter-like_CS"/>
</dbReference>
<evidence type="ECO:0000256" key="5">
    <source>
        <dbReference type="ARBA" id="ARBA00022741"/>
    </source>
</evidence>
<evidence type="ECO:0000259" key="10">
    <source>
        <dbReference type="PROSITE" id="PS50893"/>
    </source>
</evidence>
<dbReference type="Gene3D" id="3.40.50.300">
    <property type="entry name" value="P-loop containing nucleotide triphosphate hydrolases"/>
    <property type="match status" value="2"/>
</dbReference>
<feature type="transmembrane region" description="Helical" evidence="9">
    <location>
        <begin position="28"/>
        <end position="48"/>
    </location>
</feature>
<dbReference type="SMART" id="SM00382">
    <property type="entry name" value="AAA"/>
    <property type="match status" value="2"/>
</dbReference>
<evidence type="ECO:0000256" key="9">
    <source>
        <dbReference type="SAM" id="Phobius"/>
    </source>
</evidence>
<feature type="transmembrane region" description="Helical" evidence="9">
    <location>
        <begin position="396"/>
        <end position="417"/>
    </location>
</feature>
<feature type="transmembrane region" description="Helical" evidence="9">
    <location>
        <begin position="292"/>
        <end position="311"/>
    </location>
</feature>
<dbReference type="GO" id="GO:0016887">
    <property type="term" value="F:ATP hydrolysis activity"/>
    <property type="evidence" value="ECO:0007669"/>
    <property type="project" value="InterPro"/>
</dbReference>
<dbReference type="GO" id="GO:0005524">
    <property type="term" value="F:ATP binding"/>
    <property type="evidence" value="ECO:0007669"/>
    <property type="project" value="UniProtKB-KW"/>
</dbReference>
<keyword evidence="3 9" id="KW-0812">Transmembrane</keyword>